<sequence>MIVTFLYVREAARRTCMNIQANSAFRVRRLKSVGGREKGNQGNLTEKNTGNALLDKGFWVLGKR</sequence>
<dbReference type="AlphaFoldDB" id="A0A1K0IPT2"/>
<organism evidence="1">
    <name type="scientific">Cupriavidus necator</name>
    <name type="common">Alcaligenes eutrophus</name>
    <name type="synonym">Ralstonia eutropha</name>
    <dbReference type="NCBI Taxonomy" id="106590"/>
    <lineage>
        <taxon>Bacteria</taxon>
        <taxon>Pseudomonadati</taxon>
        <taxon>Pseudomonadota</taxon>
        <taxon>Betaproteobacteria</taxon>
        <taxon>Burkholderiales</taxon>
        <taxon>Burkholderiaceae</taxon>
        <taxon>Cupriavidus</taxon>
    </lineage>
</organism>
<name>A0A1K0IPT2_CUPNE</name>
<proteinExistence type="predicted"/>
<protein>
    <submittedName>
        <fullName evidence="1">Uncharacterized protein</fullName>
    </submittedName>
</protein>
<dbReference type="EMBL" id="FMSH01000475">
    <property type="protein sequence ID" value="SCU94193.1"/>
    <property type="molecule type" value="Genomic_DNA"/>
</dbReference>
<gene>
    <name evidence="1" type="ORF">CNECB9_5260007</name>
</gene>
<accession>A0A1K0IPT2</accession>
<reference evidence="1" key="1">
    <citation type="submission" date="2016-09" db="EMBL/GenBank/DDBJ databases">
        <authorList>
            <person name="Capua I."/>
            <person name="De Benedictis P."/>
            <person name="Joannis T."/>
            <person name="Lombin L.H."/>
            <person name="Cattoli G."/>
        </authorList>
    </citation>
    <scope>NUCLEOTIDE SEQUENCE</scope>
    <source>
        <strain evidence="1">B9</strain>
    </source>
</reference>
<evidence type="ECO:0000313" key="1">
    <source>
        <dbReference type="EMBL" id="SCU94193.1"/>
    </source>
</evidence>